<feature type="domain" description="Type II secretion system protein GspF" evidence="7">
    <location>
        <begin position="148"/>
        <end position="273"/>
    </location>
</feature>
<keyword evidence="2" id="KW-1003">Cell membrane</keyword>
<dbReference type="PANTHER" id="PTHR35007">
    <property type="entry name" value="INTEGRAL MEMBRANE PROTEIN-RELATED"/>
    <property type="match status" value="1"/>
</dbReference>
<accession>A0A9X1DF45</accession>
<evidence type="ECO:0000259" key="7">
    <source>
        <dbReference type="Pfam" id="PF00482"/>
    </source>
</evidence>
<comment type="caution">
    <text evidence="8">The sequence shown here is derived from an EMBL/GenBank/DDBJ whole genome shotgun (WGS) entry which is preliminary data.</text>
</comment>
<protein>
    <submittedName>
        <fullName evidence="8">Type II secretion system F family protein</fullName>
    </submittedName>
</protein>
<dbReference type="RefSeq" id="WP_214625330.1">
    <property type="nucleotide sequence ID" value="NZ_JAHGAW010000014.1"/>
</dbReference>
<feature type="transmembrane region" description="Helical" evidence="6">
    <location>
        <begin position="287"/>
        <end position="307"/>
    </location>
</feature>
<evidence type="ECO:0000256" key="1">
    <source>
        <dbReference type="ARBA" id="ARBA00004651"/>
    </source>
</evidence>
<keyword evidence="5 6" id="KW-0472">Membrane</keyword>
<dbReference type="Gene3D" id="1.20.81.30">
    <property type="entry name" value="Type II secretion system (T2SS), domain F"/>
    <property type="match status" value="1"/>
</dbReference>
<sequence>MSRGFLAMVLLMLGGGAMLLVAIGSRTHRVIITRRVEMIAAAHVDTLRAGPLPRITRFLRMADEFISAVFSFRKSHDWGTRSHSPILLAIGLLGGAGAWLVTRTMLGLPGWIAVPLTIMAFLTGPHLKLSMEQAKTEALFTDRFPNAIDSIIRMLRAGLPISAAIRAVATEPSPPVDAVFRVIADQMDIGVPLDVALAAAGQRIDLPDFRFFTVAVALQHATGGNLTTTLEILSDIIRKRRAMRLKAKAVTAEVRMTSYILASIPLVIVAGLLAINPNYLAPLISDPRGNVIVVIAVGSLATGFLTMRQMMRHATRI</sequence>
<evidence type="ECO:0000256" key="3">
    <source>
        <dbReference type="ARBA" id="ARBA00022692"/>
    </source>
</evidence>
<dbReference type="Proteomes" id="UP001138757">
    <property type="component" value="Unassembled WGS sequence"/>
</dbReference>
<evidence type="ECO:0000256" key="2">
    <source>
        <dbReference type="ARBA" id="ARBA00022475"/>
    </source>
</evidence>
<comment type="subcellular location">
    <subcellularLocation>
        <location evidence="1">Cell membrane</location>
        <topology evidence="1">Multi-pass membrane protein</topology>
    </subcellularLocation>
</comment>
<dbReference type="Pfam" id="PF00482">
    <property type="entry name" value="T2SSF"/>
    <property type="match status" value="1"/>
</dbReference>
<proteinExistence type="predicted"/>
<keyword evidence="9" id="KW-1185">Reference proteome</keyword>
<reference evidence="8" key="1">
    <citation type="submission" date="2021-05" db="EMBL/GenBank/DDBJ databases">
        <title>Genome of Sphingobium sp. strain.</title>
        <authorList>
            <person name="Fan R."/>
        </authorList>
    </citation>
    <scope>NUCLEOTIDE SEQUENCE</scope>
    <source>
        <strain evidence="8">H33</strain>
    </source>
</reference>
<dbReference type="InterPro" id="IPR042094">
    <property type="entry name" value="T2SS_GspF_sf"/>
</dbReference>
<dbReference type="PANTHER" id="PTHR35007:SF1">
    <property type="entry name" value="PILUS ASSEMBLY PROTEIN"/>
    <property type="match status" value="1"/>
</dbReference>
<feature type="transmembrane region" description="Helical" evidence="6">
    <location>
        <begin position="83"/>
        <end position="102"/>
    </location>
</feature>
<evidence type="ECO:0000256" key="5">
    <source>
        <dbReference type="ARBA" id="ARBA00023136"/>
    </source>
</evidence>
<feature type="transmembrane region" description="Helical" evidence="6">
    <location>
        <begin position="108"/>
        <end position="127"/>
    </location>
</feature>
<evidence type="ECO:0000313" key="9">
    <source>
        <dbReference type="Proteomes" id="UP001138757"/>
    </source>
</evidence>
<dbReference type="GO" id="GO:0005886">
    <property type="term" value="C:plasma membrane"/>
    <property type="evidence" value="ECO:0007669"/>
    <property type="project" value="UniProtKB-SubCell"/>
</dbReference>
<dbReference type="InterPro" id="IPR018076">
    <property type="entry name" value="T2SS_GspF_dom"/>
</dbReference>
<dbReference type="AlphaFoldDB" id="A0A9X1DF45"/>
<keyword evidence="4 6" id="KW-1133">Transmembrane helix</keyword>
<dbReference type="EMBL" id="JAHGAW010000014">
    <property type="protein sequence ID" value="MBT2189077.1"/>
    <property type="molecule type" value="Genomic_DNA"/>
</dbReference>
<name>A0A9X1DF45_9SPHN</name>
<organism evidence="8 9">
    <name type="scientific">Sphingobium nicotianae</name>
    <dbReference type="NCBI Taxonomy" id="2782607"/>
    <lineage>
        <taxon>Bacteria</taxon>
        <taxon>Pseudomonadati</taxon>
        <taxon>Pseudomonadota</taxon>
        <taxon>Alphaproteobacteria</taxon>
        <taxon>Sphingomonadales</taxon>
        <taxon>Sphingomonadaceae</taxon>
        <taxon>Sphingobium</taxon>
    </lineage>
</organism>
<gene>
    <name evidence="8" type="ORF">KK488_19185</name>
</gene>
<evidence type="ECO:0000256" key="6">
    <source>
        <dbReference type="SAM" id="Phobius"/>
    </source>
</evidence>
<evidence type="ECO:0000313" key="8">
    <source>
        <dbReference type="EMBL" id="MBT2189077.1"/>
    </source>
</evidence>
<feature type="transmembrane region" description="Helical" evidence="6">
    <location>
        <begin position="256"/>
        <end position="275"/>
    </location>
</feature>
<evidence type="ECO:0000256" key="4">
    <source>
        <dbReference type="ARBA" id="ARBA00022989"/>
    </source>
</evidence>
<keyword evidence="3 6" id="KW-0812">Transmembrane</keyword>
<feature type="transmembrane region" description="Helical" evidence="6">
    <location>
        <begin position="6"/>
        <end position="25"/>
    </location>
</feature>